<comment type="subunit">
    <text evidence="6">Homodimer.</text>
</comment>
<dbReference type="InterPro" id="IPR039356">
    <property type="entry name" value="YfbR/HDDC2"/>
</dbReference>
<dbReference type="GO" id="GO:0002953">
    <property type="term" value="F:5'-deoxynucleotidase activity"/>
    <property type="evidence" value="ECO:0007669"/>
    <property type="project" value="UniProtKB-EC"/>
</dbReference>
<comment type="similarity">
    <text evidence="5">Belongs to the HDDC2 family.</text>
</comment>
<evidence type="ECO:0000256" key="6">
    <source>
        <dbReference type="ARBA" id="ARBA00011738"/>
    </source>
</evidence>
<protein>
    <recommendedName>
        <fullName evidence="7">5'-deoxynucleotidase</fullName>
        <ecNumber evidence="7">3.1.3.89</ecNumber>
    </recommendedName>
</protein>
<dbReference type="InterPro" id="IPR003607">
    <property type="entry name" value="HD/PDEase_dom"/>
</dbReference>
<evidence type="ECO:0000313" key="10">
    <source>
        <dbReference type="Proteomes" id="UP001408789"/>
    </source>
</evidence>
<comment type="function">
    <text evidence="4">Catalyzes the dephosphorylation of the nucleoside 5'-monophosphates deoxyadenosine monophosphate (dAMP), deoxycytidine monophosphate (dCMP), deoxyguanosine monophosphate (dGMP) and deoxythymidine monophosphate (dTMP).</text>
</comment>
<gene>
    <name evidence="9" type="ORF">SSX86_020702</name>
</gene>
<comment type="cofactor">
    <cofactor evidence="2">
        <name>Mn(2+)</name>
        <dbReference type="ChEBI" id="CHEBI:29035"/>
    </cofactor>
</comment>
<dbReference type="Proteomes" id="UP001408789">
    <property type="component" value="Unassembled WGS sequence"/>
</dbReference>
<dbReference type="AlphaFoldDB" id="A0AAP0GR19"/>
<comment type="cofactor">
    <cofactor evidence="3">
        <name>Co(2+)</name>
        <dbReference type="ChEBI" id="CHEBI:48828"/>
    </cofactor>
</comment>
<reference evidence="9 10" key="1">
    <citation type="submission" date="2024-04" db="EMBL/GenBank/DDBJ databases">
        <title>The reference genome of an endangered Asteraceae, Deinandra increscens subsp. villosa, native to the Central Coast of California.</title>
        <authorList>
            <person name="Guilliams M."/>
            <person name="Hasenstab-Lehman K."/>
            <person name="Meyer R."/>
            <person name="Mcevoy S."/>
        </authorList>
    </citation>
    <scope>NUCLEOTIDE SEQUENCE [LARGE SCALE GENOMIC DNA]</scope>
    <source>
        <tissue evidence="9">Leaf</tissue>
    </source>
</reference>
<accession>A0AAP0GR19</accession>
<dbReference type="GO" id="GO:0005737">
    <property type="term" value="C:cytoplasm"/>
    <property type="evidence" value="ECO:0007669"/>
    <property type="project" value="TreeGrafter"/>
</dbReference>
<dbReference type="InterPro" id="IPR006674">
    <property type="entry name" value="HD_domain"/>
</dbReference>
<dbReference type="EMBL" id="JBCNJP010000020">
    <property type="protein sequence ID" value="KAK9059998.1"/>
    <property type="molecule type" value="Genomic_DNA"/>
</dbReference>
<evidence type="ECO:0000256" key="5">
    <source>
        <dbReference type="ARBA" id="ARBA00009999"/>
    </source>
</evidence>
<organism evidence="9 10">
    <name type="scientific">Deinandra increscens subsp. villosa</name>
    <dbReference type="NCBI Taxonomy" id="3103831"/>
    <lineage>
        <taxon>Eukaryota</taxon>
        <taxon>Viridiplantae</taxon>
        <taxon>Streptophyta</taxon>
        <taxon>Embryophyta</taxon>
        <taxon>Tracheophyta</taxon>
        <taxon>Spermatophyta</taxon>
        <taxon>Magnoliopsida</taxon>
        <taxon>eudicotyledons</taxon>
        <taxon>Gunneridae</taxon>
        <taxon>Pentapetalae</taxon>
        <taxon>asterids</taxon>
        <taxon>campanulids</taxon>
        <taxon>Asterales</taxon>
        <taxon>Asteraceae</taxon>
        <taxon>Asteroideae</taxon>
        <taxon>Heliantheae alliance</taxon>
        <taxon>Madieae</taxon>
        <taxon>Madiinae</taxon>
        <taxon>Deinandra</taxon>
    </lineage>
</organism>
<evidence type="ECO:0000256" key="7">
    <source>
        <dbReference type="ARBA" id="ARBA00012964"/>
    </source>
</evidence>
<dbReference type="Gene3D" id="1.10.3210.10">
    <property type="entry name" value="Hypothetical protein af1432"/>
    <property type="match status" value="1"/>
</dbReference>
<name>A0AAP0GR19_9ASTR</name>
<keyword evidence="10" id="KW-1185">Reference proteome</keyword>
<dbReference type="FunFam" id="1.10.3210.10:FF:000016">
    <property type="entry name" value="HD domain-containing protein 2"/>
    <property type="match status" value="1"/>
</dbReference>
<proteinExistence type="inferred from homology"/>
<evidence type="ECO:0000256" key="1">
    <source>
        <dbReference type="ARBA" id="ARBA00001638"/>
    </source>
</evidence>
<dbReference type="PANTHER" id="PTHR11845">
    <property type="entry name" value="5'-DEOXYNUCLEOTIDASE HDDC2"/>
    <property type="match status" value="1"/>
</dbReference>
<evidence type="ECO:0000313" key="9">
    <source>
        <dbReference type="EMBL" id="KAK9059998.1"/>
    </source>
</evidence>
<dbReference type="SUPFAM" id="SSF109604">
    <property type="entry name" value="HD-domain/PDEase-like"/>
    <property type="match status" value="1"/>
</dbReference>
<evidence type="ECO:0000259" key="8">
    <source>
        <dbReference type="PROSITE" id="PS51831"/>
    </source>
</evidence>
<sequence length="277" mass="31111">MLQQTHLFSIKIHTFKPNYSSMAAAKPSASSSPHALHRYLTNPQSLHRSCSLKLPFNSHDRKLRSVRCQTPEFEPKRSAVSSDVTETTSSSSSSIDFLTLCHSLKTTKRKGWVNHDIKGPESIADHMYRMAIMALIVGDLPGINRDRCIKIAIVHDIAEAIVGDITPSDGVPKVEKTRLEQAALNEMCSVLGGGMRAEEIQELWREYEDNASLEANLVKDFDKVEMILQALEYETEHDRVLDEFFLSTAGKFQTDIGKSWAAEIIARRNSRLAKKLN</sequence>
<dbReference type="SMART" id="SM00471">
    <property type="entry name" value="HDc"/>
    <property type="match status" value="1"/>
</dbReference>
<comment type="catalytic activity">
    <reaction evidence="1">
        <text>a 2'-deoxyribonucleoside 5'-phosphate + H2O = a 2'-deoxyribonucleoside + phosphate</text>
        <dbReference type="Rhea" id="RHEA:36167"/>
        <dbReference type="ChEBI" id="CHEBI:15377"/>
        <dbReference type="ChEBI" id="CHEBI:18274"/>
        <dbReference type="ChEBI" id="CHEBI:43474"/>
        <dbReference type="ChEBI" id="CHEBI:65317"/>
        <dbReference type="EC" id="3.1.3.89"/>
    </reaction>
</comment>
<dbReference type="PROSITE" id="PS51831">
    <property type="entry name" value="HD"/>
    <property type="match status" value="1"/>
</dbReference>
<dbReference type="EC" id="3.1.3.89" evidence="7"/>
<evidence type="ECO:0000256" key="2">
    <source>
        <dbReference type="ARBA" id="ARBA00001936"/>
    </source>
</evidence>
<evidence type="ECO:0000256" key="3">
    <source>
        <dbReference type="ARBA" id="ARBA00001941"/>
    </source>
</evidence>
<dbReference type="Pfam" id="PF13023">
    <property type="entry name" value="HD_3"/>
    <property type="match status" value="1"/>
</dbReference>
<comment type="caution">
    <text evidence="9">The sequence shown here is derived from an EMBL/GenBank/DDBJ whole genome shotgun (WGS) entry which is preliminary data.</text>
</comment>
<feature type="domain" description="HD" evidence="8">
    <location>
        <begin position="123"/>
        <end position="227"/>
    </location>
</feature>
<evidence type="ECO:0000256" key="4">
    <source>
        <dbReference type="ARBA" id="ARBA00004074"/>
    </source>
</evidence>
<dbReference type="PANTHER" id="PTHR11845:SF17">
    <property type="entry name" value="5'-DEOXYNUCLEOTIDASE"/>
    <property type="match status" value="1"/>
</dbReference>